<dbReference type="Proteomes" id="UP000814128">
    <property type="component" value="Unassembled WGS sequence"/>
</dbReference>
<protein>
    <submittedName>
        <fullName evidence="1">Uncharacterized protein</fullName>
    </submittedName>
</protein>
<organism evidence="1 2">
    <name type="scientific">Vararia minispora EC-137</name>
    <dbReference type="NCBI Taxonomy" id="1314806"/>
    <lineage>
        <taxon>Eukaryota</taxon>
        <taxon>Fungi</taxon>
        <taxon>Dikarya</taxon>
        <taxon>Basidiomycota</taxon>
        <taxon>Agaricomycotina</taxon>
        <taxon>Agaricomycetes</taxon>
        <taxon>Russulales</taxon>
        <taxon>Lachnocladiaceae</taxon>
        <taxon>Vararia</taxon>
    </lineage>
</organism>
<evidence type="ECO:0000313" key="1">
    <source>
        <dbReference type="EMBL" id="KAI0035385.1"/>
    </source>
</evidence>
<proteinExistence type="predicted"/>
<keyword evidence="2" id="KW-1185">Reference proteome</keyword>
<accession>A0ACB8QV16</accession>
<comment type="caution">
    <text evidence="1">The sequence shown here is derived from an EMBL/GenBank/DDBJ whole genome shotgun (WGS) entry which is preliminary data.</text>
</comment>
<evidence type="ECO:0000313" key="2">
    <source>
        <dbReference type="Proteomes" id="UP000814128"/>
    </source>
</evidence>
<dbReference type="EMBL" id="MU273485">
    <property type="protein sequence ID" value="KAI0035385.1"/>
    <property type="molecule type" value="Genomic_DNA"/>
</dbReference>
<reference evidence="1" key="1">
    <citation type="submission" date="2021-02" db="EMBL/GenBank/DDBJ databases">
        <authorList>
            <consortium name="DOE Joint Genome Institute"/>
            <person name="Ahrendt S."/>
            <person name="Looney B.P."/>
            <person name="Miyauchi S."/>
            <person name="Morin E."/>
            <person name="Drula E."/>
            <person name="Courty P.E."/>
            <person name="Chicoki N."/>
            <person name="Fauchery L."/>
            <person name="Kohler A."/>
            <person name="Kuo A."/>
            <person name="Labutti K."/>
            <person name="Pangilinan J."/>
            <person name="Lipzen A."/>
            <person name="Riley R."/>
            <person name="Andreopoulos W."/>
            <person name="He G."/>
            <person name="Johnson J."/>
            <person name="Barry K.W."/>
            <person name="Grigoriev I.V."/>
            <person name="Nagy L."/>
            <person name="Hibbett D."/>
            <person name="Henrissat B."/>
            <person name="Matheny P.B."/>
            <person name="Labbe J."/>
            <person name="Martin F."/>
        </authorList>
    </citation>
    <scope>NUCLEOTIDE SEQUENCE</scope>
    <source>
        <strain evidence="1">EC-137</strain>
    </source>
</reference>
<sequence length="186" mass="20814">MATEPTLYFGYGSNLWLEQMAARCPTSVYRGVALIPHWQWIINGRGYANIVTASSDDTGSPHSIVYGLVFALQPEDEARLDVYEGVAGGAYEKQRVTALFWPAEGKTRVNTSVSVPESREMLVYVDRKNTQPYLPRTEYIRRMNNGIADAMMLGVPAKYIQDVMRPFILPDGEYDENGNWILGPGA</sequence>
<name>A0ACB8QV16_9AGAM</name>
<reference evidence="1" key="2">
    <citation type="journal article" date="2022" name="New Phytol.">
        <title>Evolutionary transition to the ectomycorrhizal habit in the genomes of a hyperdiverse lineage of mushroom-forming fungi.</title>
        <authorList>
            <person name="Looney B."/>
            <person name="Miyauchi S."/>
            <person name="Morin E."/>
            <person name="Drula E."/>
            <person name="Courty P.E."/>
            <person name="Kohler A."/>
            <person name="Kuo A."/>
            <person name="LaButti K."/>
            <person name="Pangilinan J."/>
            <person name="Lipzen A."/>
            <person name="Riley R."/>
            <person name="Andreopoulos W."/>
            <person name="He G."/>
            <person name="Johnson J."/>
            <person name="Nolan M."/>
            <person name="Tritt A."/>
            <person name="Barry K.W."/>
            <person name="Grigoriev I.V."/>
            <person name="Nagy L.G."/>
            <person name="Hibbett D."/>
            <person name="Henrissat B."/>
            <person name="Matheny P.B."/>
            <person name="Labbe J."/>
            <person name="Martin F.M."/>
        </authorList>
    </citation>
    <scope>NUCLEOTIDE SEQUENCE</scope>
    <source>
        <strain evidence="1">EC-137</strain>
    </source>
</reference>
<gene>
    <name evidence="1" type="ORF">K488DRAFT_83093</name>
</gene>